<dbReference type="NCBIfam" id="TIGR01552">
    <property type="entry name" value="phd_fam"/>
    <property type="match status" value="1"/>
</dbReference>
<comment type="function">
    <text evidence="2">Antitoxin component of a type II toxin-antitoxin (TA) system.</text>
</comment>
<proteinExistence type="inferred from homology"/>
<dbReference type="Pfam" id="PF02604">
    <property type="entry name" value="PhdYeFM_antitox"/>
    <property type="match status" value="1"/>
</dbReference>
<dbReference type="RefSeq" id="WP_119777863.1">
    <property type="nucleotide sequence ID" value="NZ_QYUK01000011.1"/>
</dbReference>
<protein>
    <recommendedName>
        <fullName evidence="2">Antitoxin</fullName>
    </recommendedName>
</protein>
<accession>A0A418WAZ8</accession>
<comment type="caution">
    <text evidence="3">The sequence shown here is derived from an EMBL/GenBank/DDBJ whole genome shotgun (WGS) entry which is preliminary data.</text>
</comment>
<dbReference type="Gene3D" id="3.40.1620.10">
    <property type="entry name" value="YefM-like domain"/>
    <property type="match status" value="1"/>
</dbReference>
<keyword evidence="4" id="KW-1185">Reference proteome</keyword>
<evidence type="ECO:0000256" key="1">
    <source>
        <dbReference type="ARBA" id="ARBA00009981"/>
    </source>
</evidence>
<dbReference type="InterPro" id="IPR006442">
    <property type="entry name" value="Antitoxin_Phd/YefM"/>
</dbReference>
<reference evidence="3 4" key="1">
    <citation type="submission" date="2018-09" db="EMBL/GenBank/DDBJ databases">
        <authorList>
            <person name="Zhu H."/>
        </authorList>
    </citation>
    <scope>NUCLEOTIDE SEQUENCE [LARGE SCALE GENOMIC DNA]</scope>
    <source>
        <strain evidence="3 4">K1W22B-8</strain>
    </source>
</reference>
<evidence type="ECO:0000313" key="3">
    <source>
        <dbReference type="EMBL" id="RJF87221.1"/>
    </source>
</evidence>
<dbReference type="OrthoDB" id="361531at2"/>
<dbReference type="Proteomes" id="UP000284605">
    <property type="component" value="Unassembled WGS sequence"/>
</dbReference>
<evidence type="ECO:0000313" key="4">
    <source>
        <dbReference type="Proteomes" id="UP000284605"/>
    </source>
</evidence>
<dbReference type="SUPFAM" id="SSF143120">
    <property type="entry name" value="YefM-like"/>
    <property type="match status" value="1"/>
</dbReference>
<dbReference type="EMBL" id="QYUK01000011">
    <property type="protein sequence ID" value="RJF87221.1"/>
    <property type="molecule type" value="Genomic_DNA"/>
</dbReference>
<dbReference type="AlphaFoldDB" id="A0A418WAZ8"/>
<name>A0A418WAZ8_9PROT</name>
<sequence length="80" mass="8730">MKSLQLREAKATLSAVIEAAENGHPTTITKHGRPAAVVVPVADARRIYPVDRPSLAEFLLGMPEAIDIERDPSPMRDIDL</sequence>
<gene>
    <name evidence="3" type="ORF">D3874_09425</name>
</gene>
<evidence type="ECO:0000256" key="2">
    <source>
        <dbReference type="RuleBase" id="RU362080"/>
    </source>
</evidence>
<comment type="similarity">
    <text evidence="1 2">Belongs to the phD/YefM antitoxin family.</text>
</comment>
<organism evidence="3 4">
    <name type="scientific">Oleomonas cavernae</name>
    <dbReference type="NCBI Taxonomy" id="2320859"/>
    <lineage>
        <taxon>Bacteria</taxon>
        <taxon>Pseudomonadati</taxon>
        <taxon>Pseudomonadota</taxon>
        <taxon>Alphaproteobacteria</taxon>
        <taxon>Acetobacterales</taxon>
        <taxon>Acetobacteraceae</taxon>
        <taxon>Oleomonas</taxon>
    </lineage>
</organism>
<dbReference type="InterPro" id="IPR036165">
    <property type="entry name" value="YefM-like_sf"/>
</dbReference>